<dbReference type="AlphaFoldDB" id="A0A8S1KRU3"/>
<reference evidence="2" key="1">
    <citation type="submission" date="2021-01" db="EMBL/GenBank/DDBJ databases">
        <authorList>
            <consortium name="Genoscope - CEA"/>
            <person name="William W."/>
        </authorList>
    </citation>
    <scope>NUCLEOTIDE SEQUENCE</scope>
</reference>
<evidence type="ECO:0000313" key="2">
    <source>
        <dbReference type="EMBL" id="CAD8058220.1"/>
    </source>
</evidence>
<protein>
    <submittedName>
        <fullName evidence="2">Uncharacterized protein</fullName>
    </submittedName>
</protein>
<comment type="caution">
    <text evidence="2">The sequence shown here is derived from an EMBL/GenBank/DDBJ whole genome shotgun (WGS) entry which is preliminary data.</text>
</comment>
<sequence length="49" mass="5870">MIYKVLESDLDGNLNFSEYFYLLYLQFNINNIIVSFLICLYILLQKSKV</sequence>
<keyword evidence="1" id="KW-0472">Membrane</keyword>
<name>A0A8S1KRU3_9CILI</name>
<keyword evidence="3" id="KW-1185">Reference proteome</keyword>
<evidence type="ECO:0000256" key="1">
    <source>
        <dbReference type="SAM" id="Phobius"/>
    </source>
</evidence>
<keyword evidence="1" id="KW-0812">Transmembrane</keyword>
<dbReference type="Proteomes" id="UP000692954">
    <property type="component" value="Unassembled WGS sequence"/>
</dbReference>
<evidence type="ECO:0000313" key="3">
    <source>
        <dbReference type="Proteomes" id="UP000692954"/>
    </source>
</evidence>
<keyword evidence="1" id="KW-1133">Transmembrane helix</keyword>
<feature type="transmembrane region" description="Helical" evidence="1">
    <location>
        <begin position="20"/>
        <end position="44"/>
    </location>
</feature>
<organism evidence="2 3">
    <name type="scientific">Paramecium sonneborni</name>
    <dbReference type="NCBI Taxonomy" id="65129"/>
    <lineage>
        <taxon>Eukaryota</taxon>
        <taxon>Sar</taxon>
        <taxon>Alveolata</taxon>
        <taxon>Ciliophora</taxon>
        <taxon>Intramacronucleata</taxon>
        <taxon>Oligohymenophorea</taxon>
        <taxon>Peniculida</taxon>
        <taxon>Parameciidae</taxon>
        <taxon>Paramecium</taxon>
    </lineage>
</organism>
<dbReference type="EMBL" id="CAJJDN010000012">
    <property type="protein sequence ID" value="CAD8058220.1"/>
    <property type="molecule type" value="Genomic_DNA"/>
</dbReference>
<accession>A0A8S1KRU3</accession>
<proteinExistence type="predicted"/>
<gene>
    <name evidence="2" type="ORF">PSON_ATCC_30995.1.T0120092</name>
</gene>